<dbReference type="InterPro" id="IPR000555">
    <property type="entry name" value="JAMM/MPN+_dom"/>
</dbReference>
<dbReference type="GO" id="GO:0006508">
    <property type="term" value="P:proteolysis"/>
    <property type="evidence" value="ECO:0007669"/>
    <property type="project" value="UniProtKB-KW"/>
</dbReference>
<dbReference type="InterPro" id="IPR050242">
    <property type="entry name" value="JAMM_MPN+_peptidase_M67A"/>
</dbReference>
<dbReference type="CDD" id="cd08069">
    <property type="entry name" value="MPN_RPN11_CSN5"/>
    <property type="match status" value="1"/>
</dbReference>
<dbReference type="GO" id="GO:0008237">
    <property type="term" value="F:metallopeptidase activity"/>
    <property type="evidence" value="ECO:0007669"/>
    <property type="project" value="UniProtKB-KW"/>
</dbReference>
<keyword evidence="9" id="KW-0482">Metalloprotease</keyword>
<dbReference type="GO" id="GO:0000338">
    <property type="term" value="P:protein deneddylation"/>
    <property type="evidence" value="ECO:0007669"/>
    <property type="project" value="UniProtKB-ARBA"/>
</dbReference>
<feature type="domain" description="MPN" evidence="10">
    <location>
        <begin position="55"/>
        <end position="192"/>
    </location>
</feature>
<dbReference type="FunFam" id="3.40.140.10:FF:000003">
    <property type="entry name" value="COP9 signalosome complex subunit 5"/>
    <property type="match status" value="1"/>
</dbReference>
<evidence type="ECO:0000256" key="1">
    <source>
        <dbReference type="ARBA" id="ARBA00006008"/>
    </source>
</evidence>
<keyword evidence="4" id="KW-0645">Protease</keyword>
<organism evidence="11 12">
    <name type="scientific">Mycoemilia scoparia</name>
    <dbReference type="NCBI Taxonomy" id="417184"/>
    <lineage>
        <taxon>Eukaryota</taxon>
        <taxon>Fungi</taxon>
        <taxon>Fungi incertae sedis</taxon>
        <taxon>Zoopagomycota</taxon>
        <taxon>Kickxellomycotina</taxon>
        <taxon>Kickxellomycetes</taxon>
        <taxon>Kickxellales</taxon>
        <taxon>Kickxellaceae</taxon>
        <taxon>Mycoemilia</taxon>
    </lineage>
</organism>
<evidence type="ECO:0000256" key="2">
    <source>
        <dbReference type="ARBA" id="ARBA00011098"/>
    </source>
</evidence>
<proteinExistence type="inferred from homology"/>
<reference evidence="11" key="1">
    <citation type="submission" date="2022-07" db="EMBL/GenBank/DDBJ databases">
        <title>Phylogenomic reconstructions and comparative analyses of Kickxellomycotina fungi.</title>
        <authorList>
            <person name="Reynolds N.K."/>
            <person name="Stajich J.E."/>
            <person name="Barry K."/>
            <person name="Grigoriev I.V."/>
            <person name="Crous P."/>
            <person name="Smith M.E."/>
        </authorList>
    </citation>
    <scope>NUCLEOTIDE SEQUENCE</scope>
    <source>
        <strain evidence="11">NBRC 100468</strain>
    </source>
</reference>
<evidence type="ECO:0000256" key="4">
    <source>
        <dbReference type="ARBA" id="ARBA00022670"/>
    </source>
</evidence>
<dbReference type="PANTHER" id="PTHR10410">
    <property type="entry name" value="EUKARYOTIC TRANSLATION INITIATION FACTOR 3 -RELATED"/>
    <property type="match status" value="1"/>
</dbReference>
<keyword evidence="5" id="KW-0479">Metal-binding</keyword>
<evidence type="ECO:0000256" key="3">
    <source>
        <dbReference type="ARBA" id="ARBA00014880"/>
    </source>
</evidence>
<evidence type="ECO:0000313" key="11">
    <source>
        <dbReference type="EMBL" id="KAJ1922256.1"/>
    </source>
</evidence>
<evidence type="ECO:0000256" key="5">
    <source>
        <dbReference type="ARBA" id="ARBA00022723"/>
    </source>
</evidence>
<dbReference type="Gene3D" id="3.40.140.10">
    <property type="entry name" value="Cytidine Deaminase, domain 2"/>
    <property type="match status" value="1"/>
</dbReference>
<name>A0A9W8DXR2_9FUNG</name>
<gene>
    <name evidence="11" type="primary">RRI1</name>
    <name evidence="11" type="ORF">H4219_000118</name>
</gene>
<evidence type="ECO:0000259" key="10">
    <source>
        <dbReference type="PROSITE" id="PS50249"/>
    </source>
</evidence>
<dbReference type="GO" id="GO:0046872">
    <property type="term" value="F:metal ion binding"/>
    <property type="evidence" value="ECO:0007669"/>
    <property type="project" value="UniProtKB-KW"/>
</dbReference>
<evidence type="ECO:0000256" key="8">
    <source>
        <dbReference type="ARBA" id="ARBA00022833"/>
    </source>
</evidence>
<keyword evidence="8" id="KW-0862">Zinc</keyword>
<evidence type="ECO:0000256" key="7">
    <source>
        <dbReference type="ARBA" id="ARBA00022801"/>
    </source>
</evidence>
<comment type="similarity">
    <text evidence="1">Belongs to the peptidase M67A family. CSN5 subfamily.</text>
</comment>
<dbReference type="Pfam" id="PF01398">
    <property type="entry name" value="JAB"/>
    <property type="match status" value="1"/>
</dbReference>
<evidence type="ECO:0000313" key="12">
    <source>
        <dbReference type="Proteomes" id="UP001150538"/>
    </source>
</evidence>
<keyword evidence="6" id="KW-0736">Signalosome</keyword>
<dbReference type="OrthoDB" id="605656at2759"/>
<dbReference type="SMART" id="SM00232">
    <property type="entry name" value="JAB_MPN"/>
    <property type="match status" value="1"/>
</dbReference>
<dbReference type="PROSITE" id="PS50249">
    <property type="entry name" value="MPN"/>
    <property type="match status" value="1"/>
</dbReference>
<dbReference type="InterPro" id="IPR040961">
    <property type="entry name" value="CSN5_C"/>
</dbReference>
<dbReference type="AlphaFoldDB" id="A0A9W8DXR2"/>
<sequence length="336" mass="38063">MMDVETPDITEFVDNNNINAVNPATDEVYRYDAKIQEEADNSKPWRNNPTYFKRVEVSAVALMKMVTHACSGGDIEIMGMMQGKIKGDTMYVMDAFALPVEGTETRVSAQEEGYEYMVDYVEKAKKIGRHENVIGWYHSHPGYRCWLSGIDVRTQMLNQQYQDPFLAVVIDPKQTVSTGKVDIGAFRTYPENYEPSSSSSSSLTMLPTNKASDFGAHASKYYSLEISYFRSLRDAKLLERLWRNYWVKTLSQSPLVLNKQFNTDKIVEFTEKIKSTSVSRLIEKQSLSSKGSEEDGYLSKLAQESELLADDAKYGLMTNHVKHSIFNFTSAAEAGQ</sequence>
<keyword evidence="7" id="KW-0378">Hydrolase</keyword>
<accession>A0A9W8DXR2</accession>
<dbReference type="Pfam" id="PF18323">
    <property type="entry name" value="CSN5_C"/>
    <property type="match status" value="1"/>
</dbReference>
<evidence type="ECO:0000256" key="9">
    <source>
        <dbReference type="ARBA" id="ARBA00023049"/>
    </source>
</evidence>
<dbReference type="EMBL" id="JANBPU010000001">
    <property type="protein sequence ID" value="KAJ1922256.1"/>
    <property type="molecule type" value="Genomic_DNA"/>
</dbReference>
<protein>
    <recommendedName>
        <fullName evidence="3">COP9 signalosome complex subunit 5</fullName>
    </recommendedName>
</protein>
<dbReference type="GO" id="GO:0008180">
    <property type="term" value="C:COP9 signalosome"/>
    <property type="evidence" value="ECO:0007669"/>
    <property type="project" value="UniProtKB-KW"/>
</dbReference>
<evidence type="ECO:0000256" key="6">
    <source>
        <dbReference type="ARBA" id="ARBA00022790"/>
    </source>
</evidence>
<comment type="subunit">
    <text evidence="2">Component of the COP9 signalosome (CSN) complex.</text>
</comment>
<keyword evidence="12" id="KW-1185">Reference proteome</keyword>
<dbReference type="Proteomes" id="UP001150538">
    <property type="component" value="Unassembled WGS sequence"/>
</dbReference>
<dbReference type="SUPFAM" id="SSF102712">
    <property type="entry name" value="JAB1/MPN domain"/>
    <property type="match status" value="1"/>
</dbReference>
<dbReference type="InterPro" id="IPR037518">
    <property type="entry name" value="MPN"/>
</dbReference>
<comment type="caution">
    <text evidence="11">The sequence shown here is derived from an EMBL/GenBank/DDBJ whole genome shotgun (WGS) entry which is preliminary data.</text>
</comment>